<dbReference type="GO" id="GO:0005737">
    <property type="term" value="C:cytoplasm"/>
    <property type="evidence" value="ECO:0007669"/>
    <property type="project" value="TreeGrafter"/>
</dbReference>
<dbReference type="PANTHER" id="PTHR13710">
    <property type="entry name" value="DNA HELICASE RECQ FAMILY MEMBER"/>
    <property type="match status" value="1"/>
</dbReference>
<keyword evidence="12" id="KW-1185">Reference proteome</keyword>
<dbReference type="GO" id="GO:0003676">
    <property type="term" value="F:nucleic acid binding"/>
    <property type="evidence" value="ECO:0007669"/>
    <property type="project" value="InterPro"/>
</dbReference>
<sequence length="928" mass="104977">MPAFPSSTPAEKPYKNLLNSSQRGWRRTLSAQETPSALSRNLKHYWGYNNFRHPQLEICTDVLRGCDTIVVAPTGLGKSICFQLPAITIEHGVTIVVSPLKALMTDQVAGLVSRGIRAIQLSEYSTLEEHNEVRRQMRMGHPEMRLLYVTPEMLLSDKHRSTFDIAYRQKQIARLVVDEAHVITEWGTSFRGKYRELGEFRERYYDVPITALTASATKRVRDDIIQTLRIRKGYGQWVMPFNRRNLFYEIRYQGRGSLDEDDEPEPQKSTLEDIVNFLFRYRPEAMARNRANGIDRQCVTGIVYCRTTAACEDVAEGLRQKGIKAMPYYKNLNKTIKDDALARWKDGSIECIVATIAFGMGIDQANVRYVIHYQMPKTFEGYYQETGRAGRDGHISHCLLYYSREDAKYLQGLVEQEDIKQRRIIRSKTGNAHADLPISGLSSFRALQSHIETTGRCRHVGICTYFGESIDAKDPEVKAAYCEDMCDVCKDSAKVRKAAMQLSDGIPVLSLSPRPDSSCYHCPIPETEHQLKPLSDFPVYKNAVTGAYMDEELLISHSLESHISEDQGSESLKVSKYPGFRPIIKTKTDQTYTSSDNIRTSLHTLPFFPSSTIIESRTPLLPAELSTECVQSIKVQRISQTNTHGEPSSCSIASKKRKLQDEPNHSDIRKDYARTYCKIVQQRGEIENVGRKKALVCEYIDDPQPPFATARLGPQAMAMKNIVYINDSAEGSAAELKLTKEQRVKAEKLLNSVAPARGSGPYKCYNAAPPMPRVGIITASANKTFKPPLLKSTNEVRCELLVKAARDQAVMNLSNALKDSLAHGDLARKILKHWGRNERGTSRINALIGIARLIERDIANTHRENPSAYIQRISELCKSTKAFRSCEVVEAILRGETDMFDDKETILECVKIFGQYLENWDATRRRPK</sequence>
<dbReference type="GO" id="GO:0005694">
    <property type="term" value="C:chromosome"/>
    <property type="evidence" value="ECO:0007669"/>
    <property type="project" value="TreeGrafter"/>
</dbReference>
<gene>
    <name evidence="11" type="ORF">L203_100361</name>
</gene>
<dbReference type="InterPro" id="IPR032284">
    <property type="entry name" value="RecQ_Zn-bd"/>
</dbReference>
<evidence type="ECO:0000313" key="11">
    <source>
        <dbReference type="EMBL" id="WVN85216.1"/>
    </source>
</evidence>
<dbReference type="PANTHER" id="PTHR13710:SF152">
    <property type="entry name" value="ATP-DEPENDENT DNA HELICASE Q5"/>
    <property type="match status" value="1"/>
</dbReference>
<reference evidence="11" key="3">
    <citation type="submission" date="2024-01" db="EMBL/GenBank/DDBJ databases">
        <authorList>
            <person name="Coelho M.A."/>
            <person name="David-Palma M."/>
            <person name="Shea T."/>
            <person name="Sun S."/>
            <person name="Cuomo C.A."/>
            <person name="Heitman J."/>
        </authorList>
    </citation>
    <scope>NUCLEOTIDE SEQUENCE</scope>
    <source>
        <strain evidence="11">CBS 7841</strain>
    </source>
</reference>
<dbReference type="SMART" id="SM00490">
    <property type="entry name" value="HELICc"/>
    <property type="match status" value="1"/>
</dbReference>
<protein>
    <recommendedName>
        <fullName evidence="7">ATP-dependent DNA helicase</fullName>
        <ecNumber evidence="7">5.6.2.4</ecNumber>
    </recommendedName>
</protein>
<reference evidence="11" key="2">
    <citation type="journal article" date="2022" name="Elife">
        <title>Obligate sexual reproduction of a homothallic fungus closely related to the Cryptococcus pathogenic species complex.</title>
        <authorList>
            <person name="Passer A.R."/>
            <person name="Clancey S.A."/>
            <person name="Shea T."/>
            <person name="David-Palma M."/>
            <person name="Averette A.F."/>
            <person name="Boekhout T."/>
            <person name="Porcel B.M."/>
            <person name="Nowrousian M."/>
            <person name="Cuomo C.A."/>
            <person name="Sun S."/>
            <person name="Heitman J."/>
            <person name="Coelho M.A."/>
        </authorList>
    </citation>
    <scope>NUCLEOTIDE SEQUENCE</scope>
    <source>
        <strain evidence="11">CBS 7841</strain>
    </source>
</reference>
<dbReference type="PROSITE" id="PS51194">
    <property type="entry name" value="HELICASE_CTER"/>
    <property type="match status" value="1"/>
</dbReference>
<feature type="region of interest" description="Disordered" evidence="8">
    <location>
        <begin position="640"/>
        <end position="667"/>
    </location>
</feature>
<dbReference type="Pfam" id="PF00271">
    <property type="entry name" value="Helicase_C"/>
    <property type="match status" value="1"/>
</dbReference>
<dbReference type="Pfam" id="PF00270">
    <property type="entry name" value="DEAD"/>
    <property type="match status" value="1"/>
</dbReference>
<keyword evidence="4 7" id="KW-0347">Helicase</keyword>
<keyword evidence="2 7" id="KW-0547">Nucleotide-binding</keyword>
<organism evidence="11 12">
    <name type="scientific">Cryptococcus depauperatus CBS 7841</name>
    <dbReference type="NCBI Taxonomy" id="1295531"/>
    <lineage>
        <taxon>Eukaryota</taxon>
        <taxon>Fungi</taxon>
        <taxon>Dikarya</taxon>
        <taxon>Basidiomycota</taxon>
        <taxon>Agaricomycotina</taxon>
        <taxon>Tremellomycetes</taxon>
        <taxon>Tremellales</taxon>
        <taxon>Cryptococcaceae</taxon>
        <taxon>Cryptococcus</taxon>
    </lineage>
</organism>
<evidence type="ECO:0000256" key="4">
    <source>
        <dbReference type="ARBA" id="ARBA00022806"/>
    </source>
</evidence>
<evidence type="ECO:0000313" key="12">
    <source>
        <dbReference type="Proteomes" id="UP000094043"/>
    </source>
</evidence>
<dbReference type="EC" id="5.6.2.4" evidence="7"/>
<keyword evidence="7" id="KW-0539">Nucleus</keyword>
<name>A0AAJ8LYS0_9TREE</name>
<dbReference type="PROSITE" id="PS51192">
    <property type="entry name" value="HELICASE_ATP_BIND_1"/>
    <property type="match status" value="1"/>
</dbReference>
<evidence type="ECO:0000256" key="7">
    <source>
        <dbReference type="RuleBase" id="RU364117"/>
    </source>
</evidence>
<dbReference type="KEGG" id="cdep:91084577"/>
<feature type="compositionally biased region" description="Polar residues" evidence="8">
    <location>
        <begin position="640"/>
        <end position="652"/>
    </location>
</feature>
<evidence type="ECO:0000256" key="1">
    <source>
        <dbReference type="ARBA" id="ARBA00005446"/>
    </source>
</evidence>
<dbReference type="InterPro" id="IPR027417">
    <property type="entry name" value="P-loop_NTPase"/>
</dbReference>
<evidence type="ECO:0000256" key="3">
    <source>
        <dbReference type="ARBA" id="ARBA00022801"/>
    </source>
</evidence>
<evidence type="ECO:0000256" key="8">
    <source>
        <dbReference type="SAM" id="MobiDB-lite"/>
    </source>
</evidence>
<dbReference type="GO" id="GO:0000724">
    <property type="term" value="P:double-strand break repair via homologous recombination"/>
    <property type="evidence" value="ECO:0007669"/>
    <property type="project" value="TreeGrafter"/>
</dbReference>
<comment type="similarity">
    <text evidence="1 7">Belongs to the helicase family. RecQ subfamily.</text>
</comment>
<evidence type="ECO:0000256" key="5">
    <source>
        <dbReference type="ARBA" id="ARBA00022840"/>
    </source>
</evidence>
<evidence type="ECO:0000256" key="2">
    <source>
        <dbReference type="ARBA" id="ARBA00022741"/>
    </source>
</evidence>
<dbReference type="RefSeq" id="XP_066065917.1">
    <property type="nucleotide sequence ID" value="XM_066209820.1"/>
</dbReference>
<keyword evidence="5 7" id="KW-0067">ATP-binding</keyword>
<dbReference type="GO" id="GO:0016787">
    <property type="term" value="F:hydrolase activity"/>
    <property type="evidence" value="ECO:0007669"/>
    <property type="project" value="UniProtKB-KW"/>
</dbReference>
<dbReference type="GO" id="GO:0009378">
    <property type="term" value="F:four-way junction helicase activity"/>
    <property type="evidence" value="ECO:0007669"/>
    <property type="project" value="TreeGrafter"/>
</dbReference>
<dbReference type="SMART" id="SM00487">
    <property type="entry name" value="DEXDc"/>
    <property type="match status" value="1"/>
</dbReference>
<dbReference type="GO" id="GO:0005634">
    <property type="term" value="C:nucleus"/>
    <property type="evidence" value="ECO:0007669"/>
    <property type="project" value="UniProtKB-SubCell"/>
</dbReference>
<dbReference type="GO" id="GO:0005524">
    <property type="term" value="F:ATP binding"/>
    <property type="evidence" value="ECO:0007669"/>
    <property type="project" value="UniProtKB-KW"/>
</dbReference>
<comment type="catalytic activity">
    <reaction evidence="6 7">
        <text>Couples ATP hydrolysis with the unwinding of duplex DNA by translocating in the 3'-5' direction.</text>
        <dbReference type="EC" id="5.6.2.4"/>
    </reaction>
</comment>
<dbReference type="InterPro" id="IPR011545">
    <property type="entry name" value="DEAD/DEAH_box_helicase_dom"/>
</dbReference>
<dbReference type="InterPro" id="IPR001650">
    <property type="entry name" value="Helicase_C-like"/>
</dbReference>
<dbReference type="Pfam" id="PF16124">
    <property type="entry name" value="RecQ_Zn_bind"/>
    <property type="match status" value="1"/>
</dbReference>
<feature type="domain" description="Helicase ATP-binding" evidence="9">
    <location>
        <begin position="59"/>
        <end position="234"/>
    </location>
</feature>
<evidence type="ECO:0000259" key="10">
    <source>
        <dbReference type="PROSITE" id="PS51194"/>
    </source>
</evidence>
<dbReference type="NCBIfam" id="TIGR00614">
    <property type="entry name" value="recQ_fam"/>
    <property type="match status" value="1"/>
</dbReference>
<dbReference type="InterPro" id="IPR004589">
    <property type="entry name" value="DNA_helicase_ATP-dep_RecQ"/>
</dbReference>
<dbReference type="SUPFAM" id="SSF52540">
    <property type="entry name" value="P-loop containing nucleoside triphosphate hydrolases"/>
    <property type="match status" value="1"/>
</dbReference>
<dbReference type="AlphaFoldDB" id="A0AAJ8LYS0"/>
<dbReference type="InterPro" id="IPR014001">
    <property type="entry name" value="Helicase_ATP-bd"/>
</dbReference>
<accession>A0AAJ8LYS0</accession>
<evidence type="ECO:0000259" key="9">
    <source>
        <dbReference type="PROSITE" id="PS51192"/>
    </source>
</evidence>
<dbReference type="CDD" id="cd17920">
    <property type="entry name" value="DEXHc_RecQ"/>
    <property type="match status" value="1"/>
</dbReference>
<dbReference type="FunFam" id="3.40.50.300:FF:002146">
    <property type="entry name" value="ATP-dependent DNA helicase"/>
    <property type="match status" value="1"/>
</dbReference>
<reference evidence="11" key="1">
    <citation type="submission" date="2016-06" db="EMBL/GenBank/DDBJ databases">
        <authorList>
            <person name="Cuomo C."/>
            <person name="Litvintseva A."/>
            <person name="Heitman J."/>
            <person name="Chen Y."/>
            <person name="Sun S."/>
            <person name="Springer D."/>
            <person name="Dromer F."/>
            <person name="Young S."/>
            <person name="Zeng Q."/>
            <person name="Chapman S."/>
            <person name="Gujja S."/>
            <person name="Saif S."/>
            <person name="Birren B."/>
        </authorList>
    </citation>
    <scope>NUCLEOTIDE SEQUENCE</scope>
    <source>
        <strain evidence="11">CBS 7841</strain>
    </source>
</reference>
<evidence type="ECO:0000256" key="6">
    <source>
        <dbReference type="ARBA" id="ARBA00034617"/>
    </source>
</evidence>
<keyword evidence="3 7" id="KW-0378">Hydrolase</keyword>
<dbReference type="GeneID" id="91084577"/>
<feature type="domain" description="Helicase C-terminal" evidence="10">
    <location>
        <begin position="293"/>
        <end position="433"/>
    </location>
</feature>
<comment type="catalytic activity">
    <reaction evidence="7">
        <text>ATP + H2O = ADP + phosphate + H(+)</text>
        <dbReference type="Rhea" id="RHEA:13065"/>
        <dbReference type="ChEBI" id="CHEBI:15377"/>
        <dbReference type="ChEBI" id="CHEBI:15378"/>
        <dbReference type="ChEBI" id="CHEBI:30616"/>
        <dbReference type="ChEBI" id="CHEBI:43474"/>
        <dbReference type="ChEBI" id="CHEBI:456216"/>
    </reaction>
</comment>
<dbReference type="Gene3D" id="3.40.50.300">
    <property type="entry name" value="P-loop containing nucleotide triphosphate hydrolases"/>
    <property type="match status" value="2"/>
</dbReference>
<comment type="subcellular location">
    <subcellularLocation>
        <location evidence="7">Nucleus</location>
    </subcellularLocation>
</comment>
<dbReference type="EMBL" id="CP143784">
    <property type="protein sequence ID" value="WVN85216.1"/>
    <property type="molecule type" value="Genomic_DNA"/>
</dbReference>
<dbReference type="Proteomes" id="UP000094043">
    <property type="component" value="Chromosome 1"/>
</dbReference>
<dbReference type="GO" id="GO:0043138">
    <property type="term" value="F:3'-5' DNA helicase activity"/>
    <property type="evidence" value="ECO:0007669"/>
    <property type="project" value="UniProtKB-EC"/>
</dbReference>
<proteinExistence type="inferred from homology"/>